<dbReference type="OrthoDB" id="1830040at2759"/>
<organism evidence="2 3">
    <name type="scientific">Cuscuta campestris</name>
    <dbReference type="NCBI Taxonomy" id="132261"/>
    <lineage>
        <taxon>Eukaryota</taxon>
        <taxon>Viridiplantae</taxon>
        <taxon>Streptophyta</taxon>
        <taxon>Embryophyta</taxon>
        <taxon>Tracheophyta</taxon>
        <taxon>Spermatophyta</taxon>
        <taxon>Magnoliopsida</taxon>
        <taxon>eudicotyledons</taxon>
        <taxon>Gunneridae</taxon>
        <taxon>Pentapetalae</taxon>
        <taxon>asterids</taxon>
        <taxon>lamiids</taxon>
        <taxon>Solanales</taxon>
        <taxon>Convolvulaceae</taxon>
        <taxon>Cuscuteae</taxon>
        <taxon>Cuscuta</taxon>
        <taxon>Cuscuta subgen. Grammica</taxon>
        <taxon>Cuscuta sect. Cleistogrammica</taxon>
    </lineage>
</organism>
<keyword evidence="3" id="KW-1185">Reference proteome</keyword>
<dbReference type="AlphaFoldDB" id="A0A484MGJ6"/>
<evidence type="ECO:0000313" key="2">
    <source>
        <dbReference type="EMBL" id="VFQ87096.1"/>
    </source>
</evidence>
<accession>A0A484MGJ6</accession>
<dbReference type="EMBL" id="OOIL02003335">
    <property type="protein sequence ID" value="VFQ87096.1"/>
    <property type="molecule type" value="Genomic_DNA"/>
</dbReference>
<feature type="region of interest" description="Disordered" evidence="1">
    <location>
        <begin position="174"/>
        <end position="195"/>
    </location>
</feature>
<feature type="compositionally biased region" description="Polar residues" evidence="1">
    <location>
        <begin position="177"/>
        <end position="186"/>
    </location>
</feature>
<name>A0A484MGJ6_9ASTE</name>
<reference evidence="2 3" key="1">
    <citation type="submission" date="2018-04" db="EMBL/GenBank/DDBJ databases">
        <authorList>
            <person name="Vogel A."/>
        </authorList>
    </citation>
    <scope>NUCLEOTIDE SEQUENCE [LARGE SCALE GENOMIC DNA]</scope>
</reference>
<evidence type="ECO:0000313" key="3">
    <source>
        <dbReference type="Proteomes" id="UP000595140"/>
    </source>
</evidence>
<sequence>MAPSEFRVCVKDQCIVIADIDLDIYFTKDLYEDVILKAKEQNVSLPRFLGFTYHPPNKEIQKLPLASDLDWIKMIEVWGVVSSTYIPLYVIELQEPSSLQKMAEKLDSSTQNFNEGSDSEVEFWVDNLLVTPTSCSDILETELNTGYKSKLNVRRQINRRTEVQLQPSLLHPEDVSITDSSPQVSPITARPDKSPREEFVNDEILKNKKTKHVGGERKLFERTEFNVKLLTKELKGLEAYDISALSKPQIPPEVP</sequence>
<gene>
    <name evidence="2" type="ORF">CCAM_LOCUS28872</name>
</gene>
<evidence type="ECO:0000256" key="1">
    <source>
        <dbReference type="SAM" id="MobiDB-lite"/>
    </source>
</evidence>
<proteinExistence type="predicted"/>
<dbReference type="Proteomes" id="UP000595140">
    <property type="component" value="Unassembled WGS sequence"/>
</dbReference>
<protein>
    <submittedName>
        <fullName evidence="2">Uncharacterized protein</fullName>
    </submittedName>
</protein>